<dbReference type="Pfam" id="PF03422">
    <property type="entry name" value="CBM_6"/>
    <property type="match status" value="1"/>
</dbReference>
<evidence type="ECO:0000256" key="3">
    <source>
        <dbReference type="ARBA" id="ARBA00022801"/>
    </source>
</evidence>
<dbReference type="Proteomes" id="UP000253034">
    <property type="component" value="Unassembled WGS sequence"/>
</dbReference>
<evidence type="ECO:0000259" key="9">
    <source>
        <dbReference type="PROSITE" id="PS50222"/>
    </source>
</evidence>
<comment type="similarity">
    <text evidence="2 7">Belongs to the glycosyl hydrolase 43 family.</text>
</comment>
<dbReference type="GO" id="GO:0000272">
    <property type="term" value="P:polysaccharide catabolic process"/>
    <property type="evidence" value="ECO:0007669"/>
    <property type="project" value="InterPro"/>
</dbReference>
<feature type="domain" description="EF-hand" evidence="9">
    <location>
        <begin position="487"/>
        <end position="522"/>
    </location>
</feature>
<proteinExistence type="inferred from homology"/>
<feature type="site" description="Important for catalytic activity, responsible for pKa modulation of the active site Glu and correct orientation of both the proton donor and substrate" evidence="6">
    <location>
        <position position="157"/>
    </location>
</feature>
<dbReference type="InterPro" id="IPR050727">
    <property type="entry name" value="GH43_arabinanases"/>
</dbReference>
<dbReference type="InterPro" id="IPR023296">
    <property type="entry name" value="Glyco_hydro_beta-prop_sf"/>
</dbReference>
<dbReference type="SUPFAM" id="SSF75005">
    <property type="entry name" value="Arabinanase/levansucrase/invertase"/>
    <property type="match status" value="1"/>
</dbReference>
<keyword evidence="8" id="KW-0732">Signal</keyword>
<dbReference type="PANTHER" id="PTHR43301">
    <property type="entry name" value="ARABINAN ENDO-1,5-ALPHA-L-ARABINOSIDASE"/>
    <property type="match status" value="1"/>
</dbReference>
<evidence type="ECO:0000256" key="8">
    <source>
        <dbReference type="SAM" id="SignalP"/>
    </source>
</evidence>
<dbReference type="InterPro" id="IPR008979">
    <property type="entry name" value="Galactose-bd-like_sf"/>
</dbReference>
<protein>
    <submittedName>
        <fullName evidence="12">Dockerin type I repeat protein</fullName>
    </submittedName>
</protein>
<dbReference type="InterPro" id="IPR036439">
    <property type="entry name" value="Dockerin_dom_sf"/>
</dbReference>
<evidence type="ECO:0000259" key="10">
    <source>
        <dbReference type="PROSITE" id="PS51175"/>
    </source>
</evidence>
<dbReference type="GO" id="GO:0004553">
    <property type="term" value="F:hydrolase activity, hydrolyzing O-glycosyl compounds"/>
    <property type="evidence" value="ECO:0007669"/>
    <property type="project" value="InterPro"/>
</dbReference>
<feature type="domain" description="Dockerin" evidence="11">
    <location>
        <begin position="460"/>
        <end position="526"/>
    </location>
</feature>
<comment type="caution">
    <text evidence="12">The sequence shown here is derived from an EMBL/GenBank/DDBJ whole genome shotgun (WGS) entry which is preliminary data.</text>
</comment>
<name>A0A369BCR3_9FIRM</name>
<dbReference type="InterPro" id="IPR006710">
    <property type="entry name" value="Glyco_hydro_43"/>
</dbReference>
<dbReference type="Gene3D" id="2.60.120.260">
    <property type="entry name" value="Galactose-binding domain-like"/>
    <property type="match status" value="1"/>
</dbReference>
<dbReference type="CDD" id="cd14256">
    <property type="entry name" value="Dockerin_I"/>
    <property type="match status" value="1"/>
</dbReference>
<feature type="active site" description="Proton acceptor" evidence="5">
    <location>
        <position position="41"/>
    </location>
</feature>
<keyword evidence="4 7" id="KW-0326">Glycosidase</keyword>
<dbReference type="RefSeq" id="WP_114296932.1">
    <property type="nucleotide sequence ID" value="NZ_QPJT01000005.1"/>
</dbReference>
<feature type="active site" description="Proton donor" evidence="5">
    <location>
        <position position="212"/>
    </location>
</feature>
<feature type="domain" description="CBM6" evidence="10">
    <location>
        <begin position="333"/>
        <end position="458"/>
    </location>
</feature>
<keyword evidence="3 7" id="KW-0378">Hydrolase</keyword>
<dbReference type="GO" id="GO:0030246">
    <property type="term" value="F:carbohydrate binding"/>
    <property type="evidence" value="ECO:0007669"/>
    <property type="project" value="InterPro"/>
</dbReference>
<dbReference type="InterPro" id="IPR002105">
    <property type="entry name" value="Dockerin_1_rpt"/>
</dbReference>
<evidence type="ECO:0000256" key="2">
    <source>
        <dbReference type="ARBA" id="ARBA00009865"/>
    </source>
</evidence>
<dbReference type="GO" id="GO:0005509">
    <property type="term" value="F:calcium ion binding"/>
    <property type="evidence" value="ECO:0007669"/>
    <property type="project" value="InterPro"/>
</dbReference>
<sequence length="526" mass="57306">MHVLKNKTLLAMCTAIIIILLAALPASAADWDITGSTFTHDPCIIKEGSIWWQFYTADGIGVKYSSNGTSWNQGVPIFSSNLSWWSAYVPDKTDRNIWAPEIFYYNGRYWLYYSVSTFGSNTSCIGLTSCTSIIKGDWRDDGLVMYSTRSSSYNCIDPAIIQDTSGDLWMAFGSFWTGIKMVKIDKKTMKPVTEAAISSIASRPGVSGNPVEAAYILYANGYYYLFVSWDSCCNGVNSTYKIAYGRSSGVTGPYLDQSGKDMREGGGTLLEQSGTRWKGPGGQSVAQNGSGLVMVRHCYDANNNGMATLRISDLYFENGWPTYTAPATVPGGSLYQAEEAAYGGTGTVFEAKNTGYYGTGYINLPASGGYIEFQNVDGGGGGNASLMLRYALGADASRTGRIQINKGDWRDITFEPTGDWTVWALKEVKAVLNRGASNTIRLESTGQDLANIDQMDIMAAVIKKGDVNLDGSINTVDFALMKKHILEIELLTGNAFEAADVDGNGCIDTIDYLQMRRYLLGLITEL</sequence>
<dbReference type="InterPro" id="IPR018247">
    <property type="entry name" value="EF_Hand_1_Ca_BS"/>
</dbReference>
<dbReference type="Pfam" id="PF04616">
    <property type="entry name" value="Glyco_hydro_43"/>
    <property type="match status" value="1"/>
</dbReference>
<dbReference type="PANTHER" id="PTHR43301:SF3">
    <property type="entry name" value="ARABINAN ENDO-1,5-ALPHA-L-ARABINOSIDASE A-RELATED"/>
    <property type="match status" value="1"/>
</dbReference>
<reference evidence="12 13" key="1">
    <citation type="submission" date="2018-07" db="EMBL/GenBank/DDBJ databases">
        <title>Genomic Encyclopedia of Type Strains, Phase IV (KMG-IV): sequencing the most valuable type-strain genomes for metagenomic binning, comparative biology and taxonomic classification.</title>
        <authorList>
            <person name="Goeker M."/>
        </authorList>
    </citation>
    <scope>NUCLEOTIDE SEQUENCE [LARGE SCALE GENOMIC DNA]</scope>
    <source>
        <strain evidence="12 13">DSM 27016</strain>
    </source>
</reference>
<dbReference type="InterPro" id="IPR005084">
    <property type="entry name" value="CBM6"/>
</dbReference>
<evidence type="ECO:0000256" key="6">
    <source>
        <dbReference type="PIRSR" id="PIRSR606710-2"/>
    </source>
</evidence>
<evidence type="ECO:0000313" key="12">
    <source>
        <dbReference type="EMBL" id="RCX18388.1"/>
    </source>
</evidence>
<organism evidence="12 13">
    <name type="scientific">Anaerobacterium chartisolvens</name>
    <dbReference type="NCBI Taxonomy" id="1297424"/>
    <lineage>
        <taxon>Bacteria</taxon>
        <taxon>Bacillati</taxon>
        <taxon>Bacillota</taxon>
        <taxon>Clostridia</taxon>
        <taxon>Eubacteriales</taxon>
        <taxon>Oscillospiraceae</taxon>
        <taxon>Anaerobacterium</taxon>
    </lineage>
</organism>
<keyword evidence="13" id="KW-1185">Reference proteome</keyword>
<evidence type="ECO:0000256" key="1">
    <source>
        <dbReference type="ARBA" id="ARBA00004834"/>
    </source>
</evidence>
<feature type="signal peptide" evidence="8">
    <location>
        <begin position="1"/>
        <end position="28"/>
    </location>
</feature>
<dbReference type="OrthoDB" id="9801455at2"/>
<dbReference type="InterPro" id="IPR002048">
    <property type="entry name" value="EF_hand_dom"/>
</dbReference>
<dbReference type="PROSITE" id="PS00018">
    <property type="entry name" value="EF_HAND_1"/>
    <property type="match status" value="1"/>
</dbReference>
<dbReference type="PROSITE" id="PS51766">
    <property type="entry name" value="DOCKERIN"/>
    <property type="match status" value="1"/>
</dbReference>
<dbReference type="EMBL" id="QPJT01000005">
    <property type="protein sequence ID" value="RCX18388.1"/>
    <property type="molecule type" value="Genomic_DNA"/>
</dbReference>
<dbReference type="SUPFAM" id="SSF63446">
    <property type="entry name" value="Type I dockerin domain"/>
    <property type="match status" value="1"/>
</dbReference>
<evidence type="ECO:0000256" key="5">
    <source>
        <dbReference type="PIRSR" id="PIRSR606710-1"/>
    </source>
</evidence>
<evidence type="ECO:0000259" key="11">
    <source>
        <dbReference type="PROSITE" id="PS51766"/>
    </source>
</evidence>
<dbReference type="Gene3D" id="1.10.1330.10">
    <property type="entry name" value="Dockerin domain"/>
    <property type="match status" value="1"/>
</dbReference>
<dbReference type="Pfam" id="PF00404">
    <property type="entry name" value="Dockerin_1"/>
    <property type="match status" value="1"/>
</dbReference>
<comment type="pathway">
    <text evidence="1">Glycan metabolism; L-arabinan degradation.</text>
</comment>
<gene>
    <name evidence="12" type="ORF">DFR58_105152</name>
</gene>
<dbReference type="PROSITE" id="PS50222">
    <property type="entry name" value="EF_HAND_2"/>
    <property type="match status" value="1"/>
</dbReference>
<dbReference type="Gene3D" id="2.115.10.20">
    <property type="entry name" value="Glycosyl hydrolase domain, family 43"/>
    <property type="match status" value="1"/>
</dbReference>
<dbReference type="CDD" id="cd18829">
    <property type="entry name" value="GH43_BsArb43A-like"/>
    <property type="match status" value="1"/>
</dbReference>
<dbReference type="PROSITE" id="PS51175">
    <property type="entry name" value="CBM6"/>
    <property type="match status" value="1"/>
</dbReference>
<evidence type="ECO:0000256" key="4">
    <source>
        <dbReference type="ARBA" id="ARBA00023295"/>
    </source>
</evidence>
<dbReference type="InterPro" id="IPR016134">
    <property type="entry name" value="Dockerin_dom"/>
</dbReference>
<feature type="chain" id="PRO_5016976140" evidence="8">
    <location>
        <begin position="29"/>
        <end position="526"/>
    </location>
</feature>
<evidence type="ECO:0000313" key="13">
    <source>
        <dbReference type="Proteomes" id="UP000253034"/>
    </source>
</evidence>
<accession>A0A369BCR3</accession>
<dbReference type="AlphaFoldDB" id="A0A369BCR3"/>
<dbReference type="SUPFAM" id="SSF49785">
    <property type="entry name" value="Galactose-binding domain-like"/>
    <property type="match status" value="1"/>
</dbReference>
<evidence type="ECO:0000256" key="7">
    <source>
        <dbReference type="RuleBase" id="RU361187"/>
    </source>
</evidence>